<keyword evidence="3" id="KW-1185">Reference proteome</keyword>
<dbReference type="Gene3D" id="3.40.50.1820">
    <property type="entry name" value="alpha/beta hydrolase"/>
    <property type="match status" value="1"/>
</dbReference>
<dbReference type="Proteomes" id="UP000224567">
    <property type="component" value="Unassembled WGS sequence"/>
</dbReference>
<evidence type="ECO:0000313" key="3">
    <source>
        <dbReference type="Proteomes" id="UP000224567"/>
    </source>
</evidence>
<dbReference type="GO" id="GO:0006508">
    <property type="term" value="P:proteolysis"/>
    <property type="evidence" value="ECO:0007669"/>
    <property type="project" value="InterPro"/>
</dbReference>
<reference evidence="2 3" key="1">
    <citation type="journal article" date="2017" name="Genome Biol.">
        <title>New reference genome sequences of hot pepper reveal the massive evolution of plant disease-resistance genes by retroduplication.</title>
        <authorList>
            <person name="Kim S."/>
            <person name="Park J."/>
            <person name="Yeom S.I."/>
            <person name="Kim Y.M."/>
            <person name="Seo E."/>
            <person name="Kim K.T."/>
            <person name="Kim M.S."/>
            <person name="Lee J.M."/>
            <person name="Cheong K."/>
            <person name="Shin H.S."/>
            <person name="Kim S.B."/>
            <person name="Han K."/>
            <person name="Lee J."/>
            <person name="Park M."/>
            <person name="Lee H.A."/>
            <person name="Lee H.Y."/>
            <person name="Lee Y."/>
            <person name="Oh S."/>
            <person name="Lee J.H."/>
            <person name="Choi E."/>
            <person name="Choi E."/>
            <person name="Lee S.E."/>
            <person name="Jeon J."/>
            <person name="Kim H."/>
            <person name="Choi G."/>
            <person name="Song H."/>
            <person name="Lee J."/>
            <person name="Lee S.C."/>
            <person name="Kwon J.K."/>
            <person name="Lee H.Y."/>
            <person name="Koo N."/>
            <person name="Hong Y."/>
            <person name="Kim R.W."/>
            <person name="Kang W.H."/>
            <person name="Huh J.H."/>
            <person name="Kang B.C."/>
            <person name="Yang T.J."/>
            <person name="Lee Y.H."/>
            <person name="Bennetzen J.L."/>
            <person name="Choi D."/>
        </authorList>
    </citation>
    <scope>NUCLEOTIDE SEQUENCE [LARGE SCALE GENOMIC DNA]</scope>
    <source>
        <strain evidence="3">cv. PBC81</strain>
    </source>
</reference>
<evidence type="ECO:0000313" key="2">
    <source>
        <dbReference type="EMBL" id="PHT50817.1"/>
    </source>
</evidence>
<proteinExistence type="inferred from homology"/>
<dbReference type="AlphaFoldDB" id="A0A2G2WZZ3"/>
<reference evidence="3" key="2">
    <citation type="journal article" date="2017" name="J. Anim. Genet.">
        <title>Multiple reference genome sequences of hot pepper reveal the massive evolution of plant disease resistance genes by retroduplication.</title>
        <authorList>
            <person name="Kim S."/>
            <person name="Park J."/>
            <person name="Yeom S.-I."/>
            <person name="Kim Y.-M."/>
            <person name="Seo E."/>
            <person name="Kim K.-T."/>
            <person name="Kim M.-S."/>
            <person name="Lee J.M."/>
            <person name="Cheong K."/>
            <person name="Shin H.-S."/>
            <person name="Kim S.-B."/>
            <person name="Han K."/>
            <person name="Lee J."/>
            <person name="Park M."/>
            <person name="Lee H.-A."/>
            <person name="Lee H.-Y."/>
            <person name="Lee Y."/>
            <person name="Oh S."/>
            <person name="Lee J.H."/>
            <person name="Choi E."/>
            <person name="Choi E."/>
            <person name="Lee S.E."/>
            <person name="Jeon J."/>
            <person name="Kim H."/>
            <person name="Choi G."/>
            <person name="Song H."/>
            <person name="Lee J."/>
            <person name="Lee S.-C."/>
            <person name="Kwon J.-K."/>
            <person name="Lee H.-Y."/>
            <person name="Koo N."/>
            <person name="Hong Y."/>
            <person name="Kim R.W."/>
            <person name="Kang W.-H."/>
            <person name="Huh J.H."/>
            <person name="Kang B.-C."/>
            <person name="Yang T.-J."/>
            <person name="Lee Y.-H."/>
            <person name="Bennetzen J.L."/>
            <person name="Choi D."/>
        </authorList>
    </citation>
    <scope>NUCLEOTIDE SEQUENCE [LARGE SCALE GENOMIC DNA]</scope>
    <source>
        <strain evidence="3">cv. PBC81</strain>
    </source>
</reference>
<comment type="caution">
    <text evidence="2">The sequence shown here is derived from an EMBL/GenBank/DDBJ whole genome shotgun (WGS) entry which is preliminary data.</text>
</comment>
<dbReference type="EMBL" id="MLFT02000004">
    <property type="protein sequence ID" value="PHT50817.1"/>
    <property type="molecule type" value="Genomic_DNA"/>
</dbReference>
<dbReference type="GO" id="GO:0004185">
    <property type="term" value="F:serine-type carboxypeptidase activity"/>
    <property type="evidence" value="ECO:0007669"/>
    <property type="project" value="InterPro"/>
</dbReference>
<comment type="similarity">
    <text evidence="1">Belongs to the peptidase S10 family.</text>
</comment>
<protein>
    <submittedName>
        <fullName evidence="2">Serine carboxypeptidase-like 2</fullName>
    </submittedName>
</protein>
<dbReference type="PANTHER" id="PTHR11802">
    <property type="entry name" value="SERINE PROTEASE FAMILY S10 SERINE CARBOXYPEPTIDASE"/>
    <property type="match status" value="1"/>
</dbReference>
<dbReference type="OrthoDB" id="1303932at2759"/>
<dbReference type="InterPro" id="IPR001563">
    <property type="entry name" value="Peptidase_S10"/>
</dbReference>
<dbReference type="InterPro" id="IPR029058">
    <property type="entry name" value="AB_hydrolase_fold"/>
</dbReference>
<organism evidence="2 3">
    <name type="scientific">Capsicum baccatum</name>
    <name type="common">Peruvian pepper</name>
    <dbReference type="NCBI Taxonomy" id="33114"/>
    <lineage>
        <taxon>Eukaryota</taxon>
        <taxon>Viridiplantae</taxon>
        <taxon>Streptophyta</taxon>
        <taxon>Embryophyta</taxon>
        <taxon>Tracheophyta</taxon>
        <taxon>Spermatophyta</taxon>
        <taxon>Magnoliopsida</taxon>
        <taxon>eudicotyledons</taxon>
        <taxon>Gunneridae</taxon>
        <taxon>Pentapetalae</taxon>
        <taxon>asterids</taxon>
        <taxon>lamiids</taxon>
        <taxon>Solanales</taxon>
        <taxon>Solanaceae</taxon>
        <taxon>Solanoideae</taxon>
        <taxon>Capsiceae</taxon>
        <taxon>Capsicum</taxon>
    </lineage>
</organism>
<evidence type="ECO:0000256" key="1">
    <source>
        <dbReference type="ARBA" id="ARBA00009431"/>
    </source>
</evidence>
<dbReference type="Pfam" id="PF00450">
    <property type="entry name" value="Peptidase_S10"/>
    <property type="match status" value="1"/>
</dbReference>
<name>A0A2G2WZZ3_CAPBA</name>
<dbReference type="PRINTS" id="PR00724">
    <property type="entry name" value="CRBOXYPTASEC"/>
</dbReference>
<dbReference type="GO" id="GO:0016747">
    <property type="term" value="F:acyltransferase activity, transferring groups other than amino-acyl groups"/>
    <property type="evidence" value="ECO:0007669"/>
    <property type="project" value="TreeGrafter"/>
</dbReference>
<dbReference type="PANTHER" id="PTHR11802:SF313">
    <property type="entry name" value="SERINE CARBOXYPEPTIDASE"/>
    <property type="match status" value="1"/>
</dbReference>
<dbReference type="SUPFAM" id="SSF53474">
    <property type="entry name" value="alpha/beta-Hydrolases"/>
    <property type="match status" value="1"/>
</dbReference>
<dbReference type="GO" id="GO:0019748">
    <property type="term" value="P:secondary metabolic process"/>
    <property type="evidence" value="ECO:0007669"/>
    <property type="project" value="TreeGrafter"/>
</dbReference>
<accession>A0A2G2WZZ3</accession>
<gene>
    <name evidence="2" type="ORF">CQW23_10564</name>
</gene>
<sequence>MAKWGPGCSALSGLLFEIGPITFEPVEYGDFKPAEYNSSFPSLVLNPHTWTKVASFIFLDLPICTGFSYARTSAARQSDDMQASDHAYQFLHKWFNGHPEFLRNSFYMAGDSYSGLGVPIVSQLIANGNAKGLEPFINLKGYLLGNPLTYHGDYNHGILYAHGMGLISDELFKVLGREEVVLSTVWNFLGLRLLVLDRVIMLCVGVDVELRETRKGCGARRDRTSDQEEGCTTGVWVKVTIDLFQHWEGGSGDAGEEVADKGEIELPETVVPVRAEKMGFEHQIQYDGWLHCPRSKGSVEKEKEHQSLLGIADGYVTAIYKL</sequence>